<accession>A0A2H3J6U5</accession>
<name>A0A2H3J6U5_WOLCO</name>
<dbReference type="Gene3D" id="1.10.443.10">
    <property type="entry name" value="Intergrase catalytic core"/>
    <property type="match status" value="1"/>
</dbReference>
<evidence type="ECO:0000256" key="2">
    <source>
        <dbReference type="ARBA" id="ARBA00023172"/>
    </source>
</evidence>
<evidence type="ECO:0000313" key="3">
    <source>
        <dbReference type="EMBL" id="PCH34459.1"/>
    </source>
</evidence>
<dbReference type="EMBL" id="KB467831">
    <property type="protein sequence ID" value="PCH34459.1"/>
    <property type="molecule type" value="Genomic_DNA"/>
</dbReference>
<sequence length="386" mass="42875">ARKSKPNCVITSSHFHPHVPAEQHISEWQTPHSKNFHQLSLSILSPDHSIHLVNVLLSALEPKTCQLYGAGLLHFTQYCNSLNIPELLCMPAPELLIASFIAEWSGQVAWSTVDNWLASLHFWHTLNGAPWNGGDLVHTVSQVSIATPADLRCERHPPVMLEHLHALQSGLDLTNAFNATTYACICMAFWCICRLREVVIPSPGQFDAKYHAHRDALLCFCRLPGGSEYTTLHILWTKTTQSDGANVIILSIDDPTNPILAICHHLSANQHVPSDAPFFAFETSDGGWAPLTCGWFLDRCNEVRTSASLCSVTSHSFCIGGTTELLLHGTPLGIVAVQGRWKSRAFMEYWCCIEQVLPLFIISSTHCSHVDSIKTCMNTYRKCCNP</sequence>
<organism evidence="3 4">
    <name type="scientific">Wolfiporia cocos (strain MD-104)</name>
    <name type="common">Brown rot fungus</name>
    <dbReference type="NCBI Taxonomy" id="742152"/>
    <lineage>
        <taxon>Eukaryota</taxon>
        <taxon>Fungi</taxon>
        <taxon>Dikarya</taxon>
        <taxon>Basidiomycota</taxon>
        <taxon>Agaricomycotina</taxon>
        <taxon>Agaricomycetes</taxon>
        <taxon>Polyporales</taxon>
        <taxon>Phaeolaceae</taxon>
        <taxon>Wolfiporia</taxon>
    </lineage>
</organism>
<dbReference type="OMA" id="FWHTLNG"/>
<dbReference type="AlphaFoldDB" id="A0A2H3J6U5"/>
<dbReference type="PANTHER" id="PTHR34605:SF3">
    <property type="entry name" value="P CELL-TYPE AGGLUTINATION PROTEIN MAP4-LIKE-RELATED"/>
    <property type="match status" value="1"/>
</dbReference>
<dbReference type="Gene3D" id="1.10.150.130">
    <property type="match status" value="1"/>
</dbReference>
<dbReference type="InterPro" id="IPR052925">
    <property type="entry name" value="Phage_Integrase-like_Recomb"/>
</dbReference>
<dbReference type="PANTHER" id="PTHR34605">
    <property type="entry name" value="PHAGE_INTEGRASE DOMAIN-CONTAINING PROTEIN"/>
    <property type="match status" value="1"/>
</dbReference>
<dbReference type="InterPro" id="IPR010998">
    <property type="entry name" value="Integrase_recombinase_N"/>
</dbReference>
<feature type="non-terminal residue" evidence="3">
    <location>
        <position position="1"/>
    </location>
</feature>
<keyword evidence="2" id="KW-0233">DNA recombination</keyword>
<keyword evidence="1" id="KW-0238">DNA-binding</keyword>
<dbReference type="OrthoDB" id="3263117at2759"/>
<dbReference type="InterPro" id="IPR011010">
    <property type="entry name" value="DNA_brk_join_enz"/>
</dbReference>
<dbReference type="STRING" id="742152.A0A2H3J6U5"/>
<dbReference type="GO" id="GO:0006310">
    <property type="term" value="P:DNA recombination"/>
    <property type="evidence" value="ECO:0007669"/>
    <property type="project" value="UniProtKB-KW"/>
</dbReference>
<dbReference type="Proteomes" id="UP000218811">
    <property type="component" value="Unassembled WGS sequence"/>
</dbReference>
<evidence type="ECO:0000256" key="1">
    <source>
        <dbReference type="ARBA" id="ARBA00023125"/>
    </source>
</evidence>
<gene>
    <name evidence="3" type="ORF">WOLCODRAFT_63530</name>
</gene>
<dbReference type="GO" id="GO:0015074">
    <property type="term" value="P:DNA integration"/>
    <property type="evidence" value="ECO:0007669"/>
    <property type="project" value="InterPro"/>
</dbReference>
<keyword evidence="4" id="KW-1185">Reference proteome</keyword>
<protein>
    <submittedName>
        <fullName evidence="3">Uncharacterized protein</fullName>
    </submittedName>
</protein>
<dbReference type="SUPFAM" id="SSF47823">
    <property type="entry name" value="lambda integrase-like, N-terminal domain"/>
    <property type="match status" value="1"/>
</dbReference>
<proteinExistence type="predicted"/>
<dbReference type="GO" id="GO:0003677">
    <property type="term" value="F:DNA binding"/>
    <property type="evidence" value="ECO:0007669"/>
    <property type="project" value="UniProtKB-KW"/>
</dbReference>
<dbReference type="SUPFAM" id="SSF56349">
    <property type="entry name" value="DNA breaking-rejoining enzymes"/>
    <property type="match status" value="1"/>
</dbReference>
<evidence type="ECO:0000313" key="4">
    <source>
        <dbReference type="Proteomes" id="UP000218811"/>
    </source>
</evidence>
<reference evidence="3 4" key="1">
    <citation type="journal article" date="2012" name="Science">
        <title>The Paleozoic origin of enzymatic lignin decomposition reconstructed from 31 fungal genomes.</title>
        <authorList>
            <person name="Floudas D."/>
            <person name="Binder M."/>
            <person name="Riley R."/>
            <person name="Barry K."/>
            <person name="Blanchette R.A."/>
            <person name="Henrissat B."/>
            <person name="Martinez A.T."/>
            <person name="Otillar R."/>
            <person name="Spatafora J.W."/>
            <person name="Yadav J.S."/>
            <person name="Aerts A."/>
            <person name="Benoit I."/>
            <person name="Boyd A."/>
            <person name="Carlson A."/>
            <person name="Copeland A."/>
            <person name="Coutinho P.M."/>
            <person name="de Vries R.P."/>
            <person name="Ferreira P."/>
            <person name="Findley K."/>
            <person name="Foster B."/>
            <person name="Gaskell J."/>
            <person name="Glotzer D."/>
            <person name="Gorecki P."/>
            <person name="Heitman J."/>
            <person name="Hesse C."/>
            <person name="Hori C."/>
            <person name="Igarashi K."/>
            <person name="Jurgens J.A."/>
            <person name="Kallen N."/>
            <person name="Kersten P."/>
            <person name="Kohler A."/>
            <person name="Kuees U."/>
            <person name="Kumar T.K.A."/>
            <person name="Kuo A."/>
            <person name="LaButti K."/>
            <person name="Larrondo L.F."/>
            <person name="Lindquist E."/>
            <person name="Ling A."/>
            <person name="Lombard V."/>
            <person name="Lucas S."/>
            <person name="Lundell T."/>
            <person name="Martin R."/>
            <person name="McLaughlin D.J."/>
            <person name="Morgenstern I."/>
            <person name="Morin E."/>
            <person name="Murat C."/>
            <person name="Nagy L.G."/>
            <person name="Nolan M."/>
            <person name="Ohm R.A."/>
            <person name="Patyshakuliyeva A."/>
            <person name="Rokas A."/>
            <person name="Ruiz-Duenas F.J."/>
            <person name="Sabat G."/>
            <person name="Salamov A."/>
            <person name="Samejima M."/>
            <person name="Schmutz J."/>
            <person name="Slot J.C."/>
            <person name="St John F."/>
            <person name="Stenlid J."/>
            <person name="Sun H."/>
            <person name="Sun S."/>
            <person name="Syed K."/>
            <person name="Tsang A."/>
            <person name="Wiebenga A."/>
            <person name="Young D."/>
            <person name="Pisabarro A."/>
            <person name="Eastwood D.C."/>
            <person name="Martin F."/>
            <person name="Cullen D."/>
            <person name="Grigoriev I.V."/>
            <person name="Hibbett D.S."/>
        </authorList>
    </citation>
    <scope>NUCLEOTIDE SEQUENCE [LARGE SCALE GENOMIC DNA]</scope>
    <source>
        <strain evidence="3 4">MD-104</strain>
    </source>
</reference>
<dbReference type="InterPro" id="IPR013762">
    <property type="entry name" value="Integrase-like_cat_sf"/>
</dbReference>